<accession>A0ABP7GXN7</accession>
<comment type="caution">
    <text evidence="3">The sequence shown here is derived from an EMBL/GenBank/DDBJ whole genome shotgun (WGS) entry which is preliminary data.</text>
</comment>
<dbReference type="SUPFAM" id="SSF50249">
    <property type="entry name" value="Nucleic acid-binding proteins"/>
    <property type="match status" value="1"/>
</dbReference>
<dbReference type="PANTHER" id="PTHR34075">
    <property type="entry name" value="BLR3430 PROTEIN"/>
    <property type="match status" value="1"/>
</dbReference>
<feature type="domain" description="ChsH2 C-terminal OB-fold" evidence="1">
    <location>
        <begin position="44"/>
        <end position="110"/>
    </location>
</feature>
<reference evidence="4" key="1">
    <citation type="journal article" date="2019" name="Int. J. Syst. Evol. Microbiol.">
        <title>The Global Catalogue of Microorganisms (GCM) 10K type strain sequencing project: providing services to taxonomists for standard genome sequencing and annotation.</title>
        <authorList>
            <consortium name="The Broad Institute Genomics Platform"/>
            <consortium name="The Broad Institute Genome Sequencing Center for Infectious Disease"/>
            <person name="Wu L."/>
            <person name="Ma J."/>
        </authorList>
    </citation>
    <scope>NUCLEOTIDE SEQUENCE [LARGE SCALE GENOMIC DNA]</scope>
    <source>
        <strain evidence="4">JCM 17138</strain>
    </source>
</reference>
<name>A0ABP7GXN7_9ACTN</name>
<evidence type="ECO:0000259" key="2">
    <source>
        <dbReference type="Pfam" id="PF12172"/>
    </source>
</evidence>
<dbReference type="InterPro" id="IPR002878">
    <property type="entry name" value="ChsH2_C"/>
</dbReference>
<sequence>MEGPLSAAEETGSRLRGSRCADCAVATYAADPACPRCGGPAEPVVLSATGTLWTWTVQRYAPKSPPYVPPVAGFTPFTVGYVELPEGVRVLAVLDIRPDEAEIGMPLTVTAADGVPRAAGAAV</sequence>
<evidence type="ECO:0000313" key="4">
    <source>
        <dbReference type="Proteomes" id="UP001501009"/>
    </source>
</evidence>
<dbReference type="Pfam" id="PF01796">
    <property type="entry name" value="OB_ChsH2_C"/>
    <property type="match status" value="1"/>
</dbReference>
<dbReference type="Pfam" id="PF12172">
    <property type="entry name" value="zf-ChsH2"/>
    <property type="match status" value="1"/>
</dbReference>
<organism evidence="3 4">
    <name type="scientific">Streptomyces coacervatus</name>
    <dbReference type="NCBI Taxonomy" id="647381"/>
    <lineage>
        <taxon>Bacteria</taxon>
        <taxon>Bacillati</taxon>
        <taxon>Actinomycetota</taxon>
        <taxon>Actinomycetes</taxon>
        <taxon>Kitasatosporales</taxon>
        <taxon>Streptomycetaceae</taxon>
        <taxon>Streptomyces</taxon>
    </lineage>
</organism>
<keyword evidence="4" id="KW-1185">Reference proteome</keyword>
<dbReference type="InterPro" id="IPR012340">
    <property type="entry name" value="NA-bd_OB-fold"/>
</dbReference>
<gene>
    <name evidence="3" type="ORF">GCM10022403_007300</name>
</gene>
<proteinExistence type="predicted"/>
<feature type="domain" description="ChsH2 rubredoxin-like zinc ribbon" evidence="2">
    <location>
        <begin position="14"/>
        <end position="40"/>
    </location>
</feature>
<dbReference type="InterPro" id="IPR022002">
    <property type="entry name" value="ChsH2_Znr"/>
</dbReference>
<dbReference type="RefSeq" id="WP_275774751.1">
    <property type="nucleotide sequence ID" value="NZ_BAABDE010000005.1"/>
</dbReference>
<protein>
    <recommendedName>
        <fullName evidence="5">DNA-binding protein</fullName>
    </recommendedName>
</protein>
<evidence type="ECO:0000259" key="1">
    <source>
        <dbReference type="Pfam" id="PF01796"/>
    </source>
</evidence>
<dbReference type="InterPro" id="IPR052513">
    <property type="entry name" value="Thioester_dehydratase-like"/>
</dbReference>
<dbReference type="EMBL" id="BAABDE010000005">
    <property type="protein sequence ID" value="GAA3774942.1"/>
    <property type="molecule type" value="Genomic_DNA"/>
</dbReference>
<dbReference type="Proteomes" id="UP001501009">
    <property type="component" value="Unassembled WGS sequence"/>
</dbReference>
<dbReference type="PANTHER" id="PTHR34075:SF5">
    <property type="entry name" value="BLR3430 PROTEIN"/>
    <property type="match status" value="1"/>
</dbReference>
<evidence type="ECO:0008006" key="5">
    <source>
        <dbReference type="Google" id="ProtNLM"/>
    </source>
</evidence>
<evidence type="ECO:0000313" key="3">
    <source>
        <dbReference type="EMBL" id="GAA3774942.1"/>
    </source>
</evidence>